<evidence type="ECO:0000313" key="4">
    <source>
        <dbReference type="EMBL" id="TKR26174.1"/>
    </source>
</evidence>
<comment type="similarity">
    <text evidence="1 2">Belongs to the enoyl-CoA hydratase/isomerase family.</text>
</comment>
<evidence type="ECO:0000256" key="2">
    <source>
        <dbReference type="RuleBase" id="RU003707"/>
    </source>
</evidence>
<gene>
    <name evidence="4" type="ORF">DM868_06685</name>
</gene>
<evidence type="ECO:0000313" key="5">
    <source>
        <dbReference type="Proteomes" id="UP000308037"/>
    </source>
</evidence>
<protein>
    <submittedName>
        <fullName evidence="4">Enoyl-CoA hydratase/isomerase family protein</fullName>
    </submittedName>
</protein>
<evidence type="ECO:0000256" key="3">
    <source>
        <dbReference type="SAM" id="MobiDB-lite"/>
    </source>
</evidence>
<dbReference type="OrthoDB" id="27846at2157"/>
<dbReference type="Pfam" id="PF00378">
    <property type="entry name" value="ECH_1"/>
    <property type="match status" value="1"/>
</dbReference>
<organism evidence="4 5">
    <name type="scientific">Natronomonas salsuginis</name>
    <dbReference type="NCBI Taxonomy" id="2217661"/>
    <lineage>
        <taxon>Archaea</taxon>
        <taxon>Methanobacteriati</taxon>
        <taxon>Methanobacteriota</taxon>
        <taxon>Stenosarchaea group</taxon>
        <taxon>Halobacteria</taxon>
        <taxon>Halobacteriales</taxon>
        <taxon>Natronomonadaceae</taxon>
        <taxon>Natronomonas</taxon>
    </lineage>
</organism>
<dbReference type="GO" id="GO:0016853">
    <property type="term" value="F:isomerase activity"/>
    <property type="evidence" value="ECO:0007669"/>
    <property type="project" value="UniProtKB-KW"/>
</dbReference>
<dbReference type="InterPro" id="IPR001753">
    <property type="entry name" value="Enoyl-CoA_hydra/iso"/>
</dbReference>
<evidence type="ECO:0000256" key="1">
    <source>
        <dbReference type="ARBA" id="ARBA00005254"/>
    </source>
</evidence>
<feature type="region of interest" description="Disordered" evidence="3">
    <location>
        <begin position="234"/>
        <end position="256"/>
    </location>
</feature>
<keyword evidence="5" id="KW-1185">Reference proteome</keyword>
<name>A0A4U5JBG1_9EURY</name>
<reference evidence="4 5" key="1">
    <citation type="submission" date="2019-04" db="EMBL/GenBank/DDBJ databases">
        <title>Natronomonas sp. F20-122 a newhaloarchaeon isolated from a saline saltern of Isla Bacuta, Huelva, Spain.</title>
        <authorList>
            <person name="Duran-Viseras A."/>
            <person name="Sanchez-Porro C."/>
            <person name="Ventosa A."/>
        </authorList>
    </citation>
    <scope>NUCLEOTIDE SEQUENCE [LARGE SCALE GENOMIC DNA]</scope>
    <source>
        <strain evidence="4 5">F20-122</strain>
    </source>
</reference>
<comment type="caution">
    <text evidence="4">The sequence shown here is derived from an EMBL/GenBank/DDBJ whole genome shotgun (WGS) entry which is preliminary data.</text>
</comment>
<dbReference type="EMBL" id="QKNX01000002">
    <property type="protein sequence ID" value="TKR26174.1"/>
    <property type="molecule type" value="Genomic_DNA"/>
</dbReference>
<dbReference type="Proteomes" id="UP000308037">
    <property type="component" value="Unassembled WGS sequence"/>
</dbReference>
<dbReference type="InterPro" id="IPR018376">
    <property type="entry name" value="Enoyl-CoA_hyd/isom_CS"/>
</dbReference>
<keyword evidence="4" id="KW-0413">Isomerase</keyword>
<dbReference type="GO" id="GO:0006635">
    <property type="term" value="P:fatty acid beta-oxidation"/>
    <property type="evidence" value="ECO:0007669"/>
    <property type="project" value="TreeGrafter"/>
</dbReference>
<dbReference type="AlphaFoldDB" id="A0A4U5JBG1"/>
<dbReference type="RefSeq" id="WP_137276090.1">
    <property type="nucleotide sequence ID" value="NZ_QKNX01000002.1"/>
</dbReference>
<sequence>MVNASFTVTDGVGRVRLERDEKLNAIDLPTKTEIIDRLEAYRDDGEVRAVLFESEGDRAFCAGGDLQEVYEMDYQLIPFTEGWDELFTLMHDLGKPTVAKVDGYALGGGFDLALHTDIVVASDDAVLGQPEINLGLVNHFSPPLLHRMVGLRKTLEIMMLGETLSAEEAAEMGLITRCVPADDLDDEVDTILDTLTSKPPRIMKKLKESIYASLEMSPSSGRDHIERIAVESVRVDPDHPEGVDAQLEGREPNWPQ</sequence>
<dbReference type="InterPro" id="IPR029045">
    <property type="entry name" value="ClpP/crotonase-like_dom_sf"/>
</dbReference>
<dbReference type="SUPFAM" id="SSF52096">
    <property type="entry name" value="ClpP/crotonase"/>
    <property type="match status" value="1"/>
</dbReference>
<accession>A0A4U5JBG1</accession>
<proteinExistence type="inferred from homology"/>
<dbReference type="PROSITE" id="PS00166">
    <property type="entry name" value="ENOYL_COA_HYDRATASE"/>
    <property type="match status" value="1"/>
</dbReference>
<dbReference type="Gene3D" id="3.90.226.10">
    <property type="entry name" value="2-enoyl-CoA Hydratase, Chain A, domain 1"/>
    <property type="match status" value="1"/>
</dbReference>
<dbReference type="CDD" id="cd06558">
    <property type="entry name" value="crotonase-like"/>
    <property type="match status" value="1"/>
</dbReference>
<dbReference type="PANTHER" id="PTHR11941">
    <property type="entry name" value="ENOYL-COA HYDRATASE-RELATED"/>
    <property type="match status" value="1"/>
</dbReference>
<dbReference type="PANTHER" id="PTHR11941:SF54">
    <property type="entry name" value="ENOYL-COA HYDRATASE, MITOCHONDRIAL"/>
    <property type="match status" value="1"/>
</dbReference>